<keyword evidence="5" id="KW-0235">DNA replication</keyword>
<name>A0A6N7W7P8_9ACTO</name>
<protein>
    <recommendedName>
        <fullName evidence="14">ATP-dependent helicase Rep</fullName>
    </recommendedName>
    <alternativeName>
        <fullName evidence="15">RepP</fullName>
    </alternativeName>
</protein>
<evidence type="ECO:0000256" key="12">
    <source>
        <dbReference type="ARBA" id="ARBA00023125"/>
    </source>
</evidence>
<dbReference type="GO" id="GO:0004519">
    <property type="term" value="F:endonuclease activity"/>
    <property type="evidence" value="ECO:0007669"/>
    <property type="project" value="UniProtKB-KW"/>
</dbReference>
<evidence type="ECO:0000256" key="7">
    <source>
        <dbReference type="ARBA" id="ARBA00022723"/>
    </source>
</evidence>
<dbReference type="InterPro" id="IPR049912">
    <property type="entry name" value="CRESS_DNA_REP"/>
</dbReference>
<dbReference type="GO" id="GO:0000166">
    <property type="term" value="F:nucleotide binding"/>
    <property type="evidence" value="ECO:0007669"/>
    <property type="project" value="UniProtKB-KW"/>
</dbReference>
<dbReference type="GO" id="GO:0016779">
    <property type="term" value="F:nucleotidyltransferase activity"/>
    <property type="evidence" value="ECO:0007669"/>
    <property type="project" value="UniProtKB-KW"/>
</dbReference>
<evidence type="ECO:0000313" key="18">
    <source>
        <dbReference type="Proteomes" id="UP000470875"/>
    </source>
</evidence>
<dbReference type="GO" id="GO:0046872">
    <property type="term" value="F:metal ion binding"/>
    <property type="evidence" value="ECO:0007669"/>
    <property type="project" value="UniProtKB-KW"/>
</dbReference>
<evidence type="ECO:0000256" key="8">
    <source>
        <dbReference type="ARBA" id="ARBA00022741"/>
    </source>
</evidence>
<keyword evidence="3" id="KW-0808">Transferase</keyword>
<gene>
    <name evidence="17" type="ORF">FYJ24_05230</name>
</gene>
<sequence length="299" mass="34498">MYGGVVGQLEEGTDTGYRHFQVYVEHTSPIKFTTLRNKFPKGHFEPRRGSKRQAYEYVTKEDSRVVGEDACHIETGSIDLKDNQGKRSDLVVFHDAIMEQGMSAQEVMREYPGAYRYASNLEALQNARDQEHFSTQMRDIEVTYIHGAPGVGKTRYVFDKYDPARVYRVTDYKHPFDAYHGQDVLVLDEFDSQINFDLLMNVLDRYPLELPARYRNKWAGYTKVVIISNLPLADQYQDIYWSQRKRWGAFIRRIHHAFEMTPGGLLVKDDAHLQGKIVPTPARSRISDADVHALLNKGS</sequence>
<evidence type="ECO:0000256" key="13">
    <source>
        <dbReference type="ARBA" id="ARBA00023268"/>
    </source>
</evidence>
<dbReference type="GO" id="GO:0003724">
    <property type="term" value="F:RNA helicase activity"/>
    <property type="evidence" value="ECO:0007669"/>
    <property type="project" value="InterPro"/>
</dbReference>
<dbReference type="PROSITE" id="PS52020">
    <property type="entry name" value="CRESS_DNA_REP"/>
    <property type="match status" value="1"/>
</dbReference>
<keyword evidence="4" id="KW-0548">Nucleotidyltransferase</keyword>
<keyword evidence="10" id="KW-0378">Hydrolase</keyword>
<evidence type="ECO:0000256" key="14">
    <source>
        <dbReference type="ARBA" id="ARBA00030754"/>
    </source>
</evidence>
<dbReference type="Pfam" id="PF00910">
    <property type="entry name" value="RNA_helicase"/>
    <property type="match status" value="1"/>
</dbReference>
<dbReference type="GO" id="GO:0003723">
    <property type="term" value="F:RNA binding"/>
    <property type="evidence" value="ECO:0007669"/>
    <property type="project" value="InterPro"/>
</dbReference>
<keyword evidence="11" id="KW-0190">Covalent protein-DNA linkage</keyword>
<keyword evidence="8" id="KW-0547">Nucleotide-binding</keyword>
<evidence type="ECO:0000256" key="11">
    <source>
        <dbReference type="ARBA" id="ARBA00023124"/>
    </source>
</evidence>
<dbReference type="GO" id="GO:0003677">
    <property type="term" value="F:DNA binding"/>
    <property type="evidence" value="ECO:0007669"/>
    <property type="project" value="UniProtKB-KW"/>
</dbReference>
<evidence type="ECO:0000256" key="10">
    <source>
        <dbReference type="ARBA" id="ARBA00022801"/>
    </source>
</evidence>
<dbReference type="GO" id="GO:0016787">
    <property type="term" value="F:hydrolase activity"/>
    <property type="evidence" value="ECO:0007669"/>
    <property type="project" value="UniProtKB-KW"/>
</dbReference>
<dbReference type="Gene3D" id="3.40.1310.20">
    <property type="match status" value="1"/>
</dbReference>
<evidence type="ECO:0000256" key="3">
    <source>
        <dbReference type="ARBA" id="ARBA00022679"/>
    </source>
</evidence>
<proteinExistence type="inferred from homology"/>
<accession>A0A6N7W7P8</accession>
<dbReference type="EMBL" id="VULO01000005">
    <property type="protein sequence ID" value="MSS84178.1"/>
    <property type="molecule type" value="Genomic_DNA"/>
</dbReference>
<feature type="domain" description="CRESS-DNA virus Rep endonuclease" evidence="16">
    <location>
        <begin position="1"/>
        <end position="78"/>
    </location>
</feature>
<keyword evidence="7" id="KW-0479">Metal-binding</keyword>
<reference evidence="17 18" key="1">
    <citation type="submission" date="2019-08" db="EMBL/GenBank/DDBJ databases">
        <title>In-depth cultivation of the pig gut microbiome towards novel bacterial diversity and tailored functional studies.</title>
        <authorList>
            <person name="Wylensek D."/>
            <person name="Hitch T.C.A."/>
            <person name="Clavel T."/>
        </authorList>
    </citation>
    <scope>NUCLEOTIDE SEQUENCE [LARGE SCALE GENOMIC DNA]</scope>
    <source>
        <strain evidence="17 18">WB03_NA08</strain>
    </source>
</reference>
<dbReference type="Pfam" id="PF02407">
    <property type="entry name" value="Viral_Rep"/>
    <property type="match status" value="1"/>
</dbReference>
<dbReference type="GO" id="GO:0006260">
    <property type="term" value="P:DNA replication"/>
    <property type="evidence" value="ECO:0007669"/>
    <property type="project" value="UniProtKB-KW"/>
</dbReference>
<evidence type="ECO:0000313" key="17">
    <source>
        <dbReference type="EMBL" id="MSS84178.1"/>
    </source>
</evidence>
<evidence type="ECO:0000256" key="2">
    <source>
        <dbReference type="ARBA" id="ARBA00008545"/>
    </source>
</evidence>
<comment type="similarity">
    <text evidence="2">Belongs to the nanoviruses/circoviruses replication-associated protein family.</text>
</comment>
<keyword evidence="18" id="KW-1185">Reference proteome</keyword>
<dbReference type="Proteomes" id="UP000470875">
    <property type="component" value="Unassembled WGS sequence"/>
</dbReference>
<dbReference type="SUPFAM" id="SSF52540">
    <property type="entry name" value="P-loop containing nucleoside triphosphate hydrolases"/>
    <property type="match status" value="1"/>
</dbReference>
<evidence type="ECO:0000256" key="1">
    <source>
        <dbReference type="ARBA" id="ARBA00001936"/>
    </source>
</evidence>
<dbReference type="InterPro" id="IPR027417">
    <property type="entry name" value="P-loop_NTPase"/>
</dbReference>
<keyword evidence="13" id="KW-0511">Multifunctional enzyme</keyword>
<evidence type="ECO:0000256" key="4">
    <source>
        <dbReference type="ARBA" id="ARBA00022695"/>
    </source>
</evidence>
<keyword evidence="9" id="KW-0255">Endonuclease</keyword>
<dbReference type="RefSeq" id="WP_154544288.1">
    <property type="nucleotide sequence ID" value="NZ_VULO01000005.1"/>
</dbReference>
<evidence type="ECO:0000259" key="16">
    <source>
        <dbReference type="PROSITE" id="PS52020"/>
    </source>
</evidence>
<evidence type="ECO:0000256" key="15">
    <source>
        <dbReference type="ARBA" id="ARBA00032243"/>
    </source>
</evidence>
<evidence type="ECO:0000256" key="6">
    <source>
        <dbReference type="ARBA" id="ARBA00022722"/>
    </source>
</evidence>
<comment type="cofactor">
    <cofactor evidence="1">
        <name>Mn(2+)</name>
        <dbReference type="ChEBI" id="CHEBI:29035"/>
    </cofactor>
</comment>
<evidence type="ECO:0000256" key="9">
    <source>
        <dbReference type="ARBA" id="ARBA00022759"/>
    </source>
</evidence>
<keyword evidence="6" id="KW-0540">Nuclease</keyword>
<dbReference type="InterPro" id="IPR000605">
    <property type="entry name" value="Helicase_SF3_ssDNA/RNA_vir"/>
</dbReference>
<organism evidence="17 18">
    <name type="scientific">Scrofimicrobium canadense</name>
    <dbReference type="NCBI Taxonomy" id="2652290"/>
    <lineage>
        <taxon>Bacteria</taxon>
        <taxon>Bacillati</taxon>
        <taxon>Actinomycetota</taxon>
        <taxon>Actinomycetes</taxon>
        <taxon>Actinomycetales</taxon>
        <taxon>Actinomycetaceae</taxon>
        <taxon>Scrofimicrobium</taxon>
    </lineage>
</organism>
<evidence type="ECO:0000256" key="5">
    <source>
        <dbReference type="ARBA" id="ARBA00022705"/>
    </source>
</evidence>
<comment type="caution">
    <text evidence="17">The sequence shown here is derived from an EMBL/GenBank/DDBJ whole genome shotgun (WGS) entry which is preliminary data.</text>
</comment>
<dbReference type="AlphaFoldDB" id="A0A6N7W7P8"/>
<keyword evidence="12" id="KW-0238">DNA-binding</keyword>